<accession>A0A7J6UF90</accession>
<sequence length="1167" mass="128867">MSPSRQSSVAYSDTDALEVDDIGHPLNTPSPYWIPKGHAAGPTTAVAAKDGGRSEKLMEFLVGVSAVRITGLDRTGDYCLRLEWGDGGKHRYQTKVCRHTDQPEWPEVVLRFRWTTSSLQDRNFVLKLIRVDDDDMLLSRRGSAVSSIISGVLSDITEQRESPEDGRQHPPARKRVTVGSCCIAIEDIATGPVHHDMALISEGCCSKAVRVEMNISVDQMCDMQIYPIACLFEQNSNINFVFSGRTSESVADSQERSRSHTNSDLAGGSGVVGLPTSLDSAVFGTHDTADLQRFEWKVSFVINNGERSKESSFPACWSEMCTDPLWDAVDGIRLDKVLQQRTQQEGDDSARTVSPGDENGADISWISRMISEKLRETNEIVSSSNSSSGACNTAACTAGNENTADDEIGTEGITDMVTMAKKLVDADGDTRKAVHSNGCAEASRTLTQTLRESLRDLVTSDDIQQAALGLLSRHHLERLGQLSRKGCSIAPVLDESVLPIIQLRTTLENLNRHHIRIVAHCRDRTKTTSGDAIQGGGDTERIFGETWVPFSKIVRASVADRNAPVSSTTSAVTISGMRRSSMHLVDTMATAVDGTPLDEQLTDRHHFQASVFKGHLQHAGHIVGTVACVFVFQNNPVLSQLAAGVRTERGIQRVSPIILGEVSRLVDFDNLMYFDDENEGSGNRIIADLPSQVRSIASNHKKLLELMFEAPQSRSTPTITTTTTTIPVENLSRSAARELGRKLGHRSSTSTTTDRQRILKDIQRDLKACRSDAFNSSTPDSGDAAAQESRSFVYPSEDTLVMTQHVFINLANHILEHAEKLPWETQQSYYAVLQLIFRRQEIDFPMLLPEAFLTGSHGHSSPDWRLLCNAINKARAADLVANDHSGSVTAAKDSLKPSSKIQRLDPTDIALLKHLARRCEREYPRLHSALCEDVELGVEMSKIVSGKGLTRRHSVESIEEESTNPAPAGKRLERFKGAPLVPAASLACFPRRFSEGSYQASLSPKSRLLTRDEARAVLLVHRKMRTCRQVWLLLHKLLDHTLSWMNHKVEPNVDVRKYLSGLRSDPPTTAPPAYRVSSAVLMAILYFRLPKFGLELLSAILPPRDQNQHISAEEWRGTAFDVDAVSLRMNQAWCVADDDGSSCVKPSIRYPVCDLKLVLDWSSFHEL</sequence>
<feature type="non-terminal residue" evidence="2">
    <location>
        <position position="1167"/>
    </location>
</feature>
<name>A0A7J6UF90_PEROL</name>
<dbReference type="AlphaFoldDB" id="A0A7J6UF90"/>
<reference evidence="2 3" key="1">
    <citation type="submission" date="2020-04" db="EMBL/GenBank/DDBJ databases">
        <title>Perkinsus olseni comparative genomics.</title>
        <authorList>
            <person name="Bogema D.R."/>
        </authorList>
    </citation>
    <scope>NUCLEOTIDE SEQUENCE [LARGE SCALE GENOMIC DNA]</scope>
    <source>
        <strain evidence="2">ATCC PRA-205</strain>
    </source>
</reference>
<dbReference type="EMBL" id="JABANM010000519">
    <property type="protein sequence ID" value="KAF4755811.1"/>
    <property type="molecule type" value="Genomic_DNA"/>
</dbReference>
<gene>
    <name evidence="2" type="ORF">FOZ62_000408</name>
</gene>
<evidence type="ECO:0008006" key="4">
    <source>
        <dbReference type="Google" id="ProtNLM"/>
    </source>
</evidence>
<dbReference type="Proteomes" id="UP000574390">
    <property type="component" value="Unassembled WGS sequence"/>
</dbReference>
<evidence type="ECO:0000313" key="3">
    <source>
        <dbReference type="Proteomes" id="UP000574390"/>
    </source>
</evidence>
<protein>
    <recommendedName>
        <fullName evidence="4">C2 domain-containing protein</fullName>
    </recommendedName>
</protein>
<evidence type="ECO:0000256" key="1">
    <source>
        <dbReference type="SAM" id="MobiDB-lite"/>
    </source>
</evidence>
<dbReference type="PANTHER" id="PTHR35397:SF1">
    <property type="entry name" value="ARMADILLO-LIKE HELICAL DOMAIN-CONTAINING PROTEIN"/>
    <property type="match status" value="1"/>
</dbReference>
<proteinExistence type="predicted"/>
<organism evidence="2 3">
    <name type="scientific">Perkinsus olseni</name>
    <name type="common">Perkinsus atlanticus</name>
    <dbReference type="NCBI Taxonomy" id="32597"/>
    <lineage>
        <taxon>Eukaryota</taxon>
        <taxon>Sar</taxon>
        <taxon>Alveolata</taxon>
        <taxon>Perkinsozoa</taxon>
        <taxon>Perkinsea</taxon>
        <taxon>Perkinsida</taxon>
        <taxon>Perkinsidae</taxon>
        <taxon>Perkinsus</taxon>
    </lineage>
</organism>
<feature type="region of interest" description="Disordered" evidence="1">
    <location>
        <begin position="340"/>
        <end position="361"/>
    </location>
</feature>
<comment type="caution">
    <text evidence="2">The sequence shown here is derived from an EMBL/GenBank/DDBJ whole genome shotgun (WGS) entry which is preliminary data.</text>
</comment>
<dbReference type="PANTHER" id="PTHR35397">
    <property type="entry name" value="C2 DOMAIN-CONTAINING PROTEIN-RELATED"/>
    <property type="match status" value="1"/>
</dbReference>
<evidence type="ECO:0000313" key="2">
    <source>
        <dbReference type="EMBL" id="KAF4755811.1"/>
    </source>
</evidence>